<dbReference type="RefSeq" id="WP_079591733.1">
    <property type="nucleotide sequence ID" value="NZ_FUYX01000009.1"/>
</dbReference>
<proteinExistence type="predicted"/>
<dbReference type="EMBL" id="FUYX01000009">
    <property type="protein sequence ID" value="SKB96643.1"/>
    <property type="molecule type" value="Genomic_DNA"/>
</dbReference>
<evidence type="ECO:0000313" key="2">
    <source>
        <dbReference type="Proteomes" id="UP000190130"/>
    </source>
</evidence>
<reference evidence="1 2" key="1">
    <citation type="submission" date="2017-02" db="EMBL/GenBank/DDBJ databases">
        <authorList>
            <person name="Peterson S.W."/>
        </authorList>
    </citation>
    <scope>NUCLEOTIDE SEQUENCE [LARGE SCALE GENOMIC DNA]</scope>
    <source>
        <strain evidence="1 2">DSM 9653</strain>
    </source>
</reference>
<organism evidence="1 2">
    <name type="scientific">Bosea thiooxidans</name>
    <dbReference type="NCBI Taxonomy" id="53254"/>
    <lineage>
        <taxon>Bacteria</taxon>
        <taxon>Pseudomonadati</taxon>
        <taxon>Pseudomonadota</taxon>
        <taxon>Alphaproteobacteria</taxon>
        <taxon>Hyphomicrobiales</taxon>
        <taxon>Boseaceae</taxon>
        <taxon>Bosea</taxon>
    </lineage>
</organism>
<dbReference type="AlphaFoldDB" id="A0A1T5FKD9"/>
<dbReference type="Proteomes" id="UP000190130">
    <property type="component" value="Unassembled WGS sequence"/>
</dbReference>
<gene>
    <name evidence="1" type="ORF">SAMN05660750_03299</name>
</gene>
<name>A0A1T5FKD9_9HYPH</name>
<protein>
    <submittedName>
        <fullName evidence="1">Uncharacterized protein</fullName>
    </submittedName>
</protein>
<dbReference type="OrthoDB" id="7510885at2"/>
<sequence>MTAIDERALAAAFDILWPAQEWNGEERVCRAATRATITAYLQALRPGSTGETEGWVLVPKEPTMKMLESGMAAMRVALSDGLPRDQRQAAGYRAMLAAAGGRDE</sequence>
<evidence type="ECO:0000313" key="1">
    <source>
        <dbReference type="EMBL" id="SKB96643.1"/>
    </source>
</evidence>
<accession>A0A1T5FKD9</accession>